<sequence>MTLVRNSLTNHWNLYEPPRIPRNPQESQGYTQESPKTPRNPPWKVEFRTNE</sequence>
<dbReference type="AlphaFoldDB" id="A0AAN8WPZ6"/>
<feature type="compositionally biased region" description="Polar residues" evidence="1">
    <location>
        <begin position="24"/>
        <end position="37"/>
    </location>
</feature>
<feature type="compositionally biased region" description="Polar residues" evidence="1">
    <location>
        <begin position="1"/>
        <end position="12"/>
    </location>
</feature>
<keyword evidence="3" id="KW-1185">Reference proteome</keyword>
<evidence type="ECO:0000313" key="2">
    <source>
        <dbReference type="EMBL" id="KAK7053115.1"/>
    </source>
</evidence>
<organism evidence="2 3">
    <name type="scientific">Halocaridina rubra</name>
    <name type="common">Hawaiian red shrimp</name>
    <dbReference type="NCBI Taxonomy" id="373956"/>
    <lineage>
        <taxon>Eukaryota</taxon>
        <taxon>Metazoa</taxon>
        <taxon>Ecdysozoa</taxon>
        <taxon>Arthropoda</taxon>
        <taxon>Crustacea</taxon>
        <taxon>Multicrustacea</taxon>
        <taxon>Malacostraca</taxon>
        <taxon>Eumalacostraca</taxon>
        <taxon>Eucarida</taxon>
        <taxon>Decapoda</taxon>
        <taxon>Pleocyemata</taxon>
        <taxon>Caridea</taxon>
        <taxon>Atyoidea</taxon>
        <taxon>Atyidae</taxon>
        <taxon>Halocaridina</taxon>
    </lineage>
</organism>
<name>A0AAN8WPZ6_HALRR</name>
<dbReference type="Proteomes" id="UP001381693">
    <property type="component" value="Unassembled WGS sequence"/>
</dbReference>
<accession>A0AAN8WPZ6</accession>
<reference evidence="2 3" key="1">
    <citation type="submission" date="2023-11" db="EMBL/GenBank/DDBJ databases">
        <title>Halocaridina rubra genome assembly.</title>
        <authorList>
            <person name="Smith C."/>
        </authorList>
    </citation>
    <scope>NUCLEOTIDE SEQUENCE [LARGE SCALE GENOMIC DNA]</scope>
    <source>
        <strain evidence="2">EP-1</strain>
        <tissue evidence="2">Whole</tissue>
    </source>
</reference>
<evidence type="ECO:0000313" key="3">
    <source>
        <dbReference type="Proteomes" id="UP001381693"/>
    </source>
</evidence>
<feature type="non-terminal residue" evidence="2">
    <location>
        <position position="51"/>
    </location>
</feature>
<protein>
    <submittedName>
        <fullName evidence="2">Uncharacterized protein</fullName>
    </submittedName>
</protein>
<proteinExistence type="predicted"/>
<gene>
    <name evidence="2" type="ORF">SK128_020248</name>
</gene>
<feature type="region of interest" description="Disordered" evidence="1">
    <location>
        <begin position="1"/>
        <end position="51"/>
    </location>
</feature>
<dbReference type="EMBL" id="JAXCGZ010021364">
    <property type="protein sequence ID" value="KAK7053115.1"/>
    <property type="molecule type" value="Genomic_DNA"/>
</dbReference>
<comment type="caution">
    <text evidence="2">The sequence shown here is derived from an EMBL/GenBank/DDBJ whole genome shotgun (WGS) entry which is preliminary data.</text>
</comment>
<evidence type="ECO:0000256" key="1">
    <source>
        <dbReference type="SAM" id="MobiDB-lite"/>
    </source>
</evidence>